<evidence type="ECO:0000313" key="5">
    <source>
        <dbReference type="EMBL" id="ACR11796.1"/>
    </source>
</evidence>
<dbReference type="Gene3D" id="1.10.260.40">
    <property type="entry name" value="lambda repressor-like DNA-binding domains"/>
    <property type="match status" value="1"/>
</dbReference>
<dbReference type="RefSeq" id="WP_015817907.1">
    <property type="nucleotide sequence ID" value="NC_012997.1"/>
</dbReference>
<reference evidence="5 6" key="1">
    <citation type="journal article" date="2009" name="PLoS ONE">
        <title>The complete genome of Teredinibacter turnerae T7901: an intracellular endosymbiont of marine wood-boring bivalves (shipworms).</title>
        <authorList>
            <person name="Yang J.C."/>
            <person name="Madupu R."/>
            <person name="Durkin A.S."/>
            <person name="Ekborg N.A."/>
            <person name="Pedamallu C.S."/>
            <person name="Hostetler J.B."/>
            <person name="Radune D."/>
            <person name="Toms B.S."/>
            <person name="Henrissat B."/>
            <person name="Coutinho P.M."/>
            <person name="Schwarz S."/>
            <person name="Field L."/>
            <person name="Trindade-Silva A.E."/>
            <person name="Soares C.A.G."/>
            <person name="Elshahawi S."/>
            <person name="Hanora A."/>
            <person name="Schmidt E.W."/>
            <person name="Haygood M.G."/>
            <person name="Posfai J."/>
            <person name="Benner J."/>
            <person name="Madinger C."/>
            <person name="Nove J."/>
            <person name="Anton B."/>
            <person name="Chaudhary K."/>
            <person name="Foster J."/>
            <person name="Holman A."/>
            <person name="Kumar S."/>
            <person name="Lessard P.A."/>
            <person name="Luyten Y.A."/>
            <person name="Slatko B."/>
            <person name="Wood N."/>
            <person name="Wu B."/>
            <person name="Teplitski M."/>
            <person name="Mougous J.D."/>
            <person name="Ward N."/>
            <person name="Eisen J.A."/>
            <person name="Badger J.H."/>
            <person name="Distel D.L."/>
        </authorList>
    </citation>
    <scope>NUCLEOTIDE SEQUENCE [LARGE SCALE GENOMIC DNA]</scope>
    <source>
        <strain evidence="6">ATCC 39867 / T7901</strain>
    </source>
</reference>
<dbReference type="PANTHER" id="PTHR30146">
    <property type="entry name" value="LACI-RELATED TRANSCRIPTIONAL REPRESSOR"/>
    <property type="match status" value="1"/>
</dbReference>
<evidence type="ECO:0000259" key="4">
    <source>
        <dbReference type="PROSITE" id="PS50932"/>
    </source>
</evidence>
<dbReference type="PROSITE" id="PS50932">
    <property type="entry name" value="HTH_LACI_2"/>
    <property type="match status" value="1"/>
</dbReference>
<name>C5BPK0_TERTT</name>
<dbReference type="InterPro" id="IPR028082">
    <property type="entry name" value="Peripla_BP_I"/>
</dbReference>
<dbReference type="InterPro" id="IPR046335">
    <property type="entry name" value="LacI/GalR-like_sensor"/>
</dbReference>
<keyword evidence="2" id="KW-0238">DNA-binding</keyword>
<dbReference type="CDD" id="cd01545">
    <property type="entry name" value="PBP1_SalR"/>
    <property type="match status" value="1"/>
</dbReference>
<dbReference type="OrthoDB" id="5718990at2"/>
<dbReference type="PANTHER" id="PTHR30146:SF153">
    <property type="entry name" value="LACTOSE OPERON REPRESSOR"/>
    <property type="match status" value="1"/>
</dbReference>
<dbReference type="GO" id="GO:0003700">
    <property type="term" value="F:DNA-binding transcription factor activity"/>
    <property type="evidence" value="ECO:0007669"/>
    <property type="project" value="TreeGrafter"/>
</dbReference>
<dbReference type="PRINTS" id="PR00036">
    <property type="entry name" value="HTHLACI"/>
</dbReference>
<evidence type="ECO:0000256" key="3">
    <source>
        <dbReference type="ARBA" id="ARBA00023163"/>
    </source>
</evidence>
<dbReference type="PROSITE" id="PS00356">
    <property type="entry name" value="HTH_LACI_1"/>
    <property type="match status" value="1"/>
</dbReference>
<accession>C5BPK0</accession>
<proteinExistence type="predicted"/>
<keyword evidence="3" id="KW-0804">Transcription</keyword>
<dbReference type="STRING" id="377629.TERTU_0816"/>
<organism evidence="5 6">
    <name type="scientific">Teredinibacter turnerae (strain ATCC 39867 / T7901)</name>
    <dbReference type="NCBI Taxonomy" id="377629"/>
    <lineage>
        <taxon>Bacteria</taxon>
        <taxon>Pseudomonadati</taxon>
        <taxon>Pseudomonadota</taxon>
        <taxon>Gammaproteobacteria</taxon>
        <taxon>Cellvibrionales</taxon>
        <taxon>Cellvibrionaceae</taxon>
        <taxon>Teredinibacter</taxon>
    </lineage>
</organism>
<dbReference type="GO" id="GO:0000976">
    <property type="term" value="F:transcription cis-regulatory region binding"/>
    <property type="evidence" value="ECO:0007669"/>
    <property type="project" value="TreeGrafter"/>
</dbReference>
<gene>
    <name evidence="5" type="ordered locus">TERTU_0816</name>
</gene>
<evidence type="ECO:0000313" key="6">
    <source>
        <dbReference type="Proteomes" id="UP000009080"/>
    </source>
</evidence>
<dbReference type="eggNOG" id="COG1609">
    <property type="taxonomic scope" value="Bacteria"/>
</dbReference>
<dbReference type="CDD" id="cd01392">
    <property type="entry name" value="HTH_LacI"/>
    <property type="match status" value="1"/>
</dbReference>
<dbReference type="KEGG" id="ttu:TERTU_0816"/>
<dbReference type="SUPFAM" id="SSF53822">
    <property type="entry name" value="Periplasmic binding protein-like I"/>
    <property type="match status" value="1"/>
</dbReference>
<sequence>MKPKATIKDVASLAGVSFKTVSRVINNEGSVADAMKEKVWKAIKTLDYKPNLSARGLRGAASAIGFIYDNPNSNYVIDMQSGILRECREQGYELIIHPCNADADDLVTEVMDMIHRSRVGGLVLTPPLSENTEILEQLAAKHVRFVRIVSGSNAPDHLSPCVYIDDRNAARNITEHLLELGHRDIAFLGGDEEHGSSGERLAGYRDALAAKGIAAPESMFVPGTYSFESGVQRTRELLSRAQRPTAIFACNDEIAAGTLFAARIAGVDVPDQLSIAGFEDSPFSRQAWPNLTTAQQPTQVIAQRATRLLINSLRSTKYGQVIESEGFLPELLKRQSTGPVAK</sequence>
<evidence type="ECO:0000256" key="2">
    <source>
        <dbReference type="ARBA" id="ARBA00023125"/>
    </source>
</evidence>
<dbReference type="AlphaFoldDB" id="C5BPK0"/>
<dbReference type="SUPFAM" id="SSF47413">
    <property type="entry name" value="lambda repressor-like DNA-binding domains"/>
    <property type="match status" value="1"/>
</dbReference>
<protein>
    <submittedName>
        <fullName evidence="5">Transcriptional regulator, LacI family</fullName>
    </submittedName>
</protein>
<dbReference type="InterPro" id="IPR000843">
    <property type="entry name" value="HTH_LacI"/>
</dbReference>
<dbReference type="Pfam" id="PF00356">
    <property type="entry name" value="LacI"/>
    <property type="match status" value="1"/>
</dbReference>
<dbReference type="SMART" id="SM00354">
    <property type="entry name" value="HTH_LACI"/>
    <property type="match status" value="1"/>
</dbReference>
<dbReference type="Gene3D" id="3.40.50.2300">
    <property type="match status" value="2"/>
</dbReference>
<dbReference type="HOGENOM" id="CLU_037628_6_4_6"/>
<evidence type="ECO:0000256" key="1">
    <source>
        <dbReference type="ARBA" id="ARBA00023015"/>
    </source>
</evidence>
<dbReference type="Pfam" id="PF13377">
    <property type="entry name" value="Peripla_BP_3"/>
    <property type="match status" value="1"/>
</dbReference>
<dbReference type="Proteomes" id="UP000009080">
    <property type="component" value="Chromosome"/>
</dbReference>
<dbReference type="InterPro" id="IPR010982">
    <property type="entry name" value="Lambda_DNA-bd_dom_sf"/>
</dbReference>
<keyword evidence="1" id="KW-0805">Transcription regulation</keyword>
<feature type="domain" description="HTH lacI-type" evidence="4">
    <location>
        <begin position="5"/>
        <end position="59"/>
    </location>
</feature>
<keyword evidence="6" id="KW-1185">Reference proteome</keyword>
<dbReference type="EMBL" id="CP001614">
    <property type="protein sequence ID" value="ACR11796.1"/>
    <property type="molecule type" value="Genomic_DNA"/>
</dbReference>